<gene>
    <name evidence="1" type="ORF">M8523_33705</name>
</gene>
<dbReference type="Proteomes" id="UP001165667">
    <property type="component" value="Unassembled WGS sequence"/>
</dbReference>
<accession>A0AA42CMM5</accession>
<name>A0AA42CMM5_9HYPH</name>
<evidence type="ECO:0000313" key="2">
    <source>
        <dbReference type="Proteomes" id="UP001165667"/>
    </source>
</evidence>
<organism evidence="1 2">
    <name type="scientific">Lichenifustis flavocetrariae</name>
    <dbReference type="NCBI Taxonomy" id="2949735"/>
    <lineage>
        <taxon>Bacteria</taxon>
        <taxon>Pseudomonadati</taxon>
        <taxon>Pseudomonadota</taxon>
        <taxon>Alphaproteobacteria</taxon>
        <taxon>Hyphomicrobiales</taxon>
        <taxon>Lichenihabitantaceae</taxon>
        <taxon>Lichenifustis</taxon>
    </lineage>
</organism>
<proteinExistence type="predicted"/>
<sequence>MLTDAQAAILTRMAVGATLAHSLQGERLWSLLEDPFTVFDDVSPRVLLAGGFIALAQRGSVKADRADAYRLTIAGHAALRDWRLRMLMPE</sequence>
<reference evidence="1" key="1">
    <citation type="submission" date="2022-05" db="EMBL/GenBank/DDBJ databases">
        <authorList>
            <person name="Pankratov T."/>
        </authorList>
    </citation>
    <scope>NUCLEOTIDE SEQUENCE</scope>
    <source>
        <strain evidence="1">BP6-180914</strain>
    </source>
</reference>
<keyword evidence="2" id="KW-1185">Reference proteome</keyword>
<dbReference type="EMBL" id="JAMOIM010000069">
    <property type="protein sequence ID" value="MCW6512844.1"/>
    <property type="molecule type" value="Genomic_DNA"/>
</dbReference>
<comment type="caution">
    <text evidence="1">The sequence shown here is derived from an EMBL/GenBank/DDBJ whole genome shotgun (WGS) entry which is preliminary data.</text>
</comment>
<dbReference type="AlphaFoldDB" id="A0AA42CMM5"/>
<evidence type="ECO:0000313" key="1">
    <source>
        <dbReference type="EMBL" id="MCW6512844.1"/>
    </source>
</evidence>
<protein>
    <submittedName>
        <fullName evidence="1">Uncharacterized protein</fullName>
    </submittedName>
</protein>
<dbReference type="RefSeq" id="WP_282589219.1">
    <property type="nucleotide sequence ID" value="NZ_JAMOIM010000069.1"/>
</dbReference>